<dbReference type="PANTHER" id="PTHR33055">
    <property type="entry name" value="TRANSPOSASE FOR INSERTION SEQUENCE ELEMENT IS1111A"/>
    <property type="match status" value="1"/>
</dbReference>
<evidence type="ECO:0000259" key="1">
    <source>
        <dbReference type="Pfam" id="PF02371"/>
    </source>
</evidence>
<dbReference type="InterPro" id="IPR003346">
    <property type="entry name" value="Transposase_20"/>
</dbReference>
<dbReference type="AlphaFoldDB" id="A0AAE3TAZ2"/>
<protein>
    <submittedName>
        <fullName evidence="2">IS110 family transposase</fullName>
    </submittedName>
</protein>
<feature type="domain" description="Transposase IS116/IS110/IS902 C-terminal" evidence="1">
    <location>
        <begin position="73"/>
        <end position="149"/>
    </location>
</feature>
<organism evidence="2 3">
    <name type="scientific">Psychromarinibacter sediminicola</name>
    <dbReference type="NCBI Taxonomy" id="3033385"/>
    <lineage>
        <taxon>Bacteria</taxon>
        <taxon>Pseudomonadati</taxon>
        <taxon>Pseudomonadota</taxon>
        <taxon>Alphaproteobacteria</taxon>
        <taxon>Rhodobacterales</taxon>
        <taxon>Paracoccaceae</taxon>
        <taxon>Psychromarinibacter</taxon>
    </lineage>
</organism>
<proteinExistence type="predicted"/>
<dbReference type="GO" id="GO:0004803">
    <property type="term" value="F:transposase activity"/>
    <property type="evidence" value="ECO:0007669"/>
    <property type="project" value="InterPro"/>
</dbReference>
<evidence type="ECO:0000313" key="2">
    <source>
        <dbReference type="EMBL" id="MDF0603757.1"/>
    </source>
</evidence>
<keyword evidence="3" id="KW-1185">Reference proteome</keyword>
<dbReference type="EMBL" id="JARGYC010000130">
    <property type="protein sequence ID" value="MDF0603757.1"/>
    <property type="molecule type" value="Genomic_DNA"/>
</dbReference>
<sequence length="198" mass="21828">MRGHLAEFGLISASQRAGLNRLLAAVEEAEAGLPIEVTDLLKMITTEIRGYDQSIAELDKKLKKLCAEEDVSRRLCEIPGVGPVIATAMPAFLMANGSFESGSAFAAWLGITPRQHSSGGKERTFGITKRGNTYLRRQLINGARAVVRIARGRRGGIWDWINRMLERRHFNVVTVAVANKMARVMWAMITNGTEYKAA</sequence>
<comment type="caution">
    <text evidence="2">The sequence shown here is derived from an EMBL/GenBank/DDBJ whole genome shotgun (WGS) entry which is preliminary data.</text>
</comment>
<dbReference type="GO" id="GO:0006313">
    <property type="term" value="P:DNA transposition"/>
    <property type="evidence" value="ECO:0007669"/>
    <property type="project" value="InterPro"/>
</dbReference>
<dbReference type="GO" id="GO:0003677">
    <property type="term" value="F:DNA binding"/>
    <property type="evidence" value="ECO:0007669"/>
    <property type="project" value="InterPro"/>
</dbReference>
<dbReference type="Proteomes" id="UP001220964">
    <property type="component" value="Unassembled WGS sequence"/>
</dbReference>
<gene>
    <name evidence="2" type="ORF">P1J78_23855</name>
</gene>
<dbReference type="Pfam" id="PF02371">
    <property type="entry name" value="Transposase_20"/>
    <property type="match status" value="1"/>
</dbReference>
<accession>A0AAE3TAZ2</accession>
<evidence type="ECO:0000313" key="3">
    <source>
        <dbReference type="Proteomes" id="UP001220964"/>
    </source>
</evidence>
<dbReference type="PANTHER" id="PTHR33055:SF3">
    <property type="entry name" value="PUTATIVE TRANSPOSASE FOR IS117-RELATED"/>
    <property type="match status" value="1"/>
</dbReference>
<name>A0AAE3TAZ2_9RHOB</name>
<dbReference type="NCBIfam" id="NF033542">
    <property type="entry name" value="transpos_IS110"/>
    <property type="match status" value="1"/>
</dbReference>
<reference evidence="2" key="1">
    <citation type="submission" date="2023-03" db="EMBL/GenBank/DDBJ databases">
        <title>Multiphase analysis and comparison of six strains from genera Psychromarinibacter, Lutimaribacter, and Maritimibacter, including a novel species: Psychromarinibacter sediminicola sp. nov.</title>
        <authorList>
            <person name="Wang Y.-H."/>
            <person name="Ye M.-Q."/>
            <person name="Du Z.-J."/>
        </authorList>
    </citation>
    <scope>NUCLEOTIDE SEQUENCE</scope>
    <source>
        <strain evidence="2">C21-152</strain>
    </source>
</reference>
<dbReference type="InterPro" id="IPR047650">
    <property type="entry name" value="Transpos_IS110"/>
</dbReference>